<reference evidence="3" key="1">
    <citation type="submission" date="2016-11" db="EMBL/GenBank/DDBJ databases">
        <authorList>
            <person name="Varghese N."/>
            <person name="Submissions S."/>
        </authorList>
    </citation>
    <scope>NUCLEOTIDE SEQUENCE [LARGE SCALE GENOMIC DNA]</scope>
    <source>
        <strain evidence="3">DSM 22212</strain>
    </source>
</reference>
<dbReference type="SUPFAM" id="SSF51658">
    <property type="entry name" value="Xylose isomerase-like"/>
    <property type="match status" value="1"/>
</dbReference>
<accession>A0A1M6WEB2</accession>
<dbReference type="Pfam" id="PF01261">
    <property type="entry name" value="AP_endonuc_2"/>
    <property type="match status" value="1"/>
</dbReference>
<dbReference type="Proteomes" id="UP000185812">
    <property type="component" value="Unassembled WGS sequence"/>
</dbReference>
<protein>
    <submittedName>
        <fullName evidence="2">Sugar phosphate isomerase/epimerase</fullName>
    </submittedName>
</protein>
<dbReference type="EMBL" id="FRAU01000008">
    <property type="protein sequence ID" value="SHK92027.1"/>
    <property type="molecule type" value="Genomic_DNA"/>
</dbReference>
<keyword evidence="2" id="KW-0413">Isomerase</keyword>
<evidence type="ECO:0000313" key="3">
    <source>
        <dbReference type="Proteomes" id="UP000185812"/>
    </source>
</evidence>
<dbReference type="PROSITE" id="PS51257">
    <property type="entry name" value="PROKAR_LIPOPROTEIN"/>
    <property type="match status" value="1"/>
</dbReference>
<dbReference type="AlphaFoldDB" id="A0A1M6WEB2"/>
<evidence type="ECO:0000313" key="2">
    <source>
        <dbReference type="EMBL" id="SHK92027.1"/>
    </source>
</evidence>
<feature type="domain" description="Xylose isomerase-like TIM barrel" evidence="1">
    <location>
        <begin position="67"/>
        <end position="285"/>
    </location>
</feature>
<evidence type="ECO:0000259" key="1">
    <source>
        <dbReference type="Pfam" id="PF01261"/>
    </source>
</evidence>
<sequence length="290" mass="33150">MNRRHFLRTAGGLTLGSLATIALGCRPSDETSQAASGAPAGTRRLERIGLQLYTVRTLMAQNVPRTLERVAEIGYQEVEFAGYFNYTPQELRQMLDHLGLSAPATHVPYQALEANLEATLETAQVLGHRYVVVPWLPPEQRQTLDDYRRWAERFNRWGEACKAAGVQFAYHNHDFEFAPVEEQIPYDVLLAETDADLVKMELDLYWITYAGHDPIPYLQQYPGRFLLCHVKDMTADRQMVDVGQGTIDFARIFAQAVGTQLQHYFVEHDQPEDPLASIRRSYEYLAQLRF</sequence>
<dbReference type="OrthoDB" id="9798407at2"/>
<dbReference type="STRING" id="633813.SAMN04488087_2297"/>
<proteinExistence type="predicted"/>
<dbReference type="InterPro" id="IPR013022">
    <property type="entry name" value="Xyl_isomerase-like_TIM-brl"/>
</dbReference>
<dbReference type="GO" id="GO:0016853">
    <property type="term" value="F:isomerase activity"/>
    <property type="evidence" value="ECO:0007669"/>
    <property type="project" value="UniProtKB-KW"/>
</dbReference>
<dbReference type="InterPro" id="IPR036237">
    <property type="entry name" value="Xyl_isomerase-like_sf"/>
</dbReference>
<dbReference type="PANTHER" id="PTHR12110:SF41">
    <property type="entry name" value="INOSOSE DEHYDRATASE"/>
    <property type="match status" value="1"/>
</dbReference>
<dbReference type="RefSeq" id="WP_072716112.1">
    <property type="nucleotide sequence ID" value="NZ_FRAU01000008.1"/>
</dbReference>
<organism evidence="2 3">
    <name type="scientific">Rhodothermus profundi</name>
    <dbReference type="NCBI Taxonomy" id="633813"/>
    <lineage>
        <taxon>Bacteria</taxon>
        <taxon>Pseudomonadati</taxon>
        <taxon>Rhodothermota</taxon>
        <taxon>Rhodothermia</taxon>
        <taxon>Rhodothermales</taxon>
        <taxon>Rhodothermaceae</taxon>
        <taxon>Rhodothermus</taxon>
    </lineage>
</organism>
<name>A0A1M6WEB2_9BACT</name>
<dbReference type="Gene3D" id="3.20.20.150">
    <property type="entry name" value="Divalent-metal-dependent TIM barrel enzymes"/>
    <property type="match status" value="1"/>
</dbReference>
<keyword evidence="3" id="KW-1185">Reference proteome</keyword>
<gene>
    <name evidence="2" type="ORF">SAMN04488087_2297</name>
</gene>
<dbReference type="PANTHER" id="PTHR12110">
    <property type="entry name" value="HYDROXYPYRUVATE ISOMERASE"/>
    <property type="match status" value="1"/>
</dbReference>
<dbReference type="InterPro" id="IPR050312">
    <property type="entry name" value="IolE/XylAMocC-like"/>
</dbReference>